<accession>A0ABM1MX40</accession>
<sequence>MNPPENSVIEIDAFSCPTRLQLWFMLGTSEGGFFMNNSPIPRFSKELSSLLNEVVQHIQNLENLHLDQDAYYMYVEKYTKQASDDIEMMRINYSMQYPSHNGDIFLVATKAQKQLGIWYEQIFPGRKCILTDALVAAASYVVDGPAMSLGGSFGFHNFQPYPGIVGIPVRTPLAEFNSPLFSFAVGKK</sequence>
<evidence type="ECO:0000313" key="2">
    <source>
        <dbReference type="RefSeq" id="XP_017779140.1"/>
    </source>
</evidence>
<dbReference type="RefSeq" id="XP_017779140.1">
    <property type="nucleotide sequence ID" value="XM_017923651.1"/>
</dbReference>
<reference evidence="2" key="1">
    <citation type="submission" date="2025-08" db="UniProtKB">
        <authorList>
            <consortium name="RefSeq"/>
        </authorList>
    </citation>
    <scope>IDENTIFICATION</scope>
    <source>
        <tissue evidence="2">Whole Larva</tissue>
    </source>
</reference>
<dbReference type="GeneID" id="108564568"/>
<keyword evidence="1" id="KW-1185">Reference proteome</keyword>
<organism evidence="1 2">
    <name type="scientific">Nicrophorus vespilloides</name>
    <name type="common">Boreal carrion beetle</name>
    <dbReference type="NCBI Taxonomy" id="110193"/>
    <lineage>
        <taxon>Eukaryota</taxon>
        <taxon>Metazoa</taxon>
        <taxon>Ecdysozoa</taxon>
        <taxon>Arthropoda</taxon>
        <taxon>Hexapoda</taxon>
        <taxon>Insecta</taxon>
        <taxon>Pterygota</taxon>
        <taxon>Neoptera</taxon>
        <taxon>Endopterygota</taxon>
        <taxon>Coleoptera</taxon>
        <taxon>Polyphaga</taxon>
        <taxon>Staphyliniformia</taxon>
        <taxon>Silphidae</taxon>
        <taxon>Nicrophorinae</taxon>
        <taxon>Nicrophorus</taxon>
    </lineage>
</organism>
<name>A0ABM1MX40_NICVS</name>
<gene>
    <name evidence="2" type="primary">LOC108564568</name>
</gene>
<dbReference type="Proteomes" id="UP000695000">
    <property type="component" value="Unplaced"/>
</dbReference>
<protein>
    <submittedName>
        <fullName evidence="2">Uncharacterized protein LOC108564568</fullName>
    </submittedName>
</protein>
<proteinExistence type="predicted"/>
<evidence type="ECO:0000313" key="1">
    <source>
        <dbReference type="Proteomes" id="UP000695000"/>
    </source>
</evidence>